<dbReference type="GO" id="GO:0004425">
    <property type="term" value="F:indole-3-glycerol-phosphate synthase activity"/>
    <property type="evidence" value="ECO:0007669"/>
    <property type="project" value="UniProtKB-EC"/>
</dbReference>
<keyword evidence="6" id="KW-0822">Tryptophan biosynthesis</keyword>
<keyword evidence="7" id="KW-0057">Aromatic amino acid biosynthesis</keyword>
<dbReference type="CDD" id="cd00331">
    <property type="entry name" value="IGPS"/>
    <property type="match status" value="1"/>
</dbReference>
<feature type="domain" description="Indole-3-glycerol phosphate synthase" evidence="9">
    <location>
        <begin position="4"/>
        <end position="254"/>
    </location>
</feature>
<dbReference type="InterPro" id="IPR045186">
    <property type="entry name" value="Indole-3-glycerol_P_synth"/>
</dbReference>
<dbReference type="FunFam" id="3.20.20.70:FF:000024">
    <property type="entry name" value="Indole-3-glycerol phosphate synthase"/>
    <property type="match status" value="1"/>
</dbReference>
<dbReference type="EC" id="4.1.1.48" evidence="3"/>
<evidence type="ECO:0000256" key="2">
    <source>
        <dbReference type="ARBA" id="ARBA00004696"/>
    </source>
</evidence>
<evidence type="ECO:0000256" key="3">
    <source>
        <dbReference type="ARBA" id="ARBA00012362"/>
    </source>
</evidence>
<sequence>MNILDKIAQHKRKEVAERKSLYPIQLLEKSIYFDSPTVKMTDYLTRKNASGIIAEFKRQSPSKGAINPYANPEEVPLQYMQAGASALSVLTDNHFFGAKNHDLETARKFNYCPILRKDFMLDEYQIVEAKAMGADCILLIAKMISPAEVKHLADFAKSLDLQVLLEIHNENEIKANEDASVDLIGINNRNLDTFEVSIEHSIRLAELLPKELIKIAESGINDPNTVNLLKKEGFDGFLIGEYFMKNSNPGEKCQQFIKALNHVN</sequence>
<dbReference type="EMBL" id="OU015584">
    <property type="protein sequence ID" value="CAG5083913.1"/>
    <property type="molecule type" value="Genomic_DNA"/>
</dbReference>
<evidence type="ECO:0000313" key="10">
    <source>
        <dbReference type="EMBL" id="CAG5083913.1"/>
    </source>
</evidence>
<comment type="catalytic activity">
    <reaction evidence="1">
        <text>1-(2-carboxyphenylamino)-1-deoxy-D-ribulose 5-phosphate + H(+) = (1S,2R)-1-C-(indol-3-yl)glycerol 3-phosphate + CO2 + H2O</text>
        <dbReference type="Rhea" id="RHEA:23476"/>
        <dbReference type="ChEBI" id="CHEBI:15377"/>
        <dbReference type="ChEBI" id="CHEBI:15378"/>
        <dbReference type="ChEBI" id="CHEBI:16526"/>
        <dbReference type="ChEBI" id="CHEBI:58613"/>
        <dbReference type="ChEBI" id="CHEBI:58866"/>
        <dbReference type="EC" id="4.1.1.48"/>
    </reaction>
</comment>
<dbReference type="NCBIfam" id="NF001377">
    <property type="entry name" value="PRK00278.2-4"/>
    <property type="match status" value="1"/>
</dbReference>
<dbReference type="SUPFAM" id="SSF51366">
    <property type="entry name" value="Ribulose-phoshate binding barrel"/>
    <property type="match status" value="1"/>
</dbReference>
<comment type="pathway">
    <text evidence="2">Amino-acid biosynthesis; L-tryptophan biosynthesis; L-tryptophan from chorismate: step 4/5.</text>
</comment>
<keyword evidence="8 10" id="KW-0456">Lyase</keyword>
<evidence type="ECO:0000256" key="4">
    <source>
        <dbReference type="ARBA" id="ARBA00022605"/>
    </source>
</evidence>
<dbReference type="AlphaFoldDB" id="A0A916NCW5"/>
<dbReference type="PANTHER" id="PTHR22854:SF2">
    <property type="entry name" value="INDOLE-3-GLYCEROL-PHOSPHATE SYNTHASE"/>
    <property type="match status" value="1"/>
</dbReference>
<evidence type="ECO:0000256" key="5">
    <source>
        <dbReference type="ARBA" id="ARBA00022793"/>
    </source>
</evidence>
<evidence type="ECO:0000259" key="9">
    <source>
        <dbReference type="Pfam" id="PF00218"/>
    </source>
</evidence>
<evidence type="ECO:0000256" key="1">
    <source>
        <dbReference type="ARBA" id="ARBA00001633"/>
    </source>
</evidence>
<evidence type="ECO:0000256" key="6">
    <source>
        <dbReference type="ARBA" id="ARBA00022822"/>
    </source>
</evidence>
<gene>
    <name evidence="10" type="primary">trpC</name>
    <name evidence="10" type="ORF">CRYO30217_02328</name>
</gene>
<evidence type="ECO:0000313" key="11">
    <source>
        <dbReference type="Proteomes" id="UP000683507"/>
    </source>
</evidence>
<keyword evidence="11" id="KW-1185">Reference proteome</keyword>
<dbReference type="InterPro" id="IPR013785">
    <property type="entry name" value="Aldolase_TIM"/>
</dbReference>
<dbReference type="InterPro" id="IPR013798">
    <property type="entry name" value="Indole-3-glycerol_P_synth_dom"/>
</dbReference>
<proteinExistence type="predicted"/>
<evidence type="ECO:0000256" key="8">
    <source>
        <dbReference type="ARBA" id="ARBA00023239"/>
    </source>
</evidence>
<dbReference type="Proteomes" id="UP000683507">
    <property type="component" value="Chromosome"/>
</dbReference>
<dbReference type="KEGG" id="ptan:CRYO30217_02328"/>
<organism evidence="10 11">
    <name type="scientific">Parvicella tangerina</name>
    <dbReference type="NCBI Taxonomy" id="2829795"/>
    <lineage>
        <taxon>Bacteria</taxon>
        <taxon>Pseudomonadati</taxon>
        <taxon>Bacteroidota</taxon>
        <taxon>Flavobacteriia</taxon>
        <taxon>Flavobacteriales</taxon>
        <taxon>Parvicellaceae</taxon>
        <taxon>Parvicella</taxon>
    </lineage>
</organism>
<dbReference type="InterPro" id="IPR011060">
    <property type="entry name" value="RibuloseP-bd_barrel"/>
</dbReference>
<dbReference type="Gene3D" id="3.20.20.70">
    <property type="entry name" value="Aldolase class I"/>
    <property type="match status" value="1"/>
</dbReference>
<keyword evidence="5" id="KW-0210">Decarboxylase</keyword>
<dbReference type="GO" id="GO:0000162">
    <property type="term" value="P:L-tryptophan biosynthetic process"/>
    <property type="evidence" value="ECO:0007669"/>
    <property type="project" value="UniProtKB-KW"/>
</dbReference>
<name>A0A916NCW5_9FLAO</name>
<keyword evidence="4" id="KW-0028">Amino-acid biosynthesis</keyword>
<dbReference type="PANTHER" id="PTHR22854">
    <property type="entry name" value="TRYPTOPHAN BIOSYNTHESIS PROTEIN"/>
    <property type="match status" value="1"/>
</dbReference>
<dbReference type="Pfam" id="PF00218">
    <property type="entry name" value="IGPS"/>
    <property type="match status" value="1"/>
</dbReference>
<evidence type="ECO:0000256" key="7">
    <source>
        <dbReference type="ARBA" id="ARBA00023141"/>
    </source>
</evidence>
<protein>
    <recommendedName>
        <fullName evidence="3">indole-3-glycerol-phosphate synthase</fullName>
        <ecNumber evidence="3">4.1.1.48</ecNumber>
    </recommendedName>
</protein>
<accession>A0A916NCW5</accession>
<dbReference type="RefSeq" id="WP_258542559.1">
    <property type="nucleotide sequence ID" value="NZ_OU015584.1"/>
</dbReference>
<dbReference type="GO" id="GO:0004640">
    <property type="term" value="F:phosphoribosylanthranilate isomerase activity"/>
    <property type="evidence" value="ECO:0007669"/>
    <property type="project" value="TreeGrafter"/>
</dbReference>
<reference evidence="10" key="1">
    <citation type="submission" date="2021-04" db="EMBL/GenBank/DDBJ databases">
        <authorList>
            <person name="Rodrigo-Torres L."/>
            <person name="Arahal R. D."/>
            <person name="Lucena T."/>
        </authorList>
    </citation>
    <scope>NUCLEOTIDE SEQUENCE</scope>
    <source>
        <strain evidence="10">AS29M-1</strain>
    </source>
</reference>